<dbReference type="WBParaSite" id="GPLIN_001279300">
    <property type="protein sequence ID" value="GPLIN_001279300"/>
    <property type="gene ID" value="GPLIN_001279300"/>
</dbReference>
<accession>A0A183CIT7</accession>
<protein>
    <submittedName>
        <fullName evidence="2">SOAR domain-containing protein</fullName>
    </submittedName>
</protein>
<evidence type="ECO:0000313" key="1">
    <source>
        <dbReference type="Proteomes" id="UP000050741"/>
    </source>
</evidence>
<organism evidence="1 2">
    <name type="scientific">Globodera pallida</name>
    <name type="common">Potato cyst nematode worm</name>
    <name type="synonym">Heterodera pallida</name>
    <dbReference type="NCBI Taxonomy" id="36090"/>
    <lineage>
        <taxon>Eukaryota</taxon>
        <taxon>Metazoa</taxon>
        <taxon>Ecdysozoa</taxon>
        <taxon>Nematoda</taxon>
        <taxon>Chromadorea</taxon>
        <taxon>Rhabditida</taxon>
        <taxon>Tylenchina</taxon>
        <taxon>Tylenchomorpha</taxon>
        <taxon>Tylenchoidea</taxon>
        <taxon>Heteroderidae</taxon>
        <taxon>Heteroderinae</taxon>
        <taxon>Globodera</taxon>
    </lineage>
</organism>
<reference evidence="1" key="1">
    <citation type="submission" date="2014-05" db="EMBL/GenBank/DDBJ databases">
        <title>The genome and life-stage specific transcriptomes of Globodera pallida elucidate key aspects of plant parasitism by a cyst nematode.</title>
        <authorList>
            <person name="Cotton J.A."/>
            <person name="Lilley C.J."/>
            <person name="Jones L.M."/>
            <person name="Kikuchi T."/>
            <person name="Reid A.J."/>
            <person name="Thorpe P."/>
            <person name="Tsai I.J."/>
            <person name="Beasley H."/>
            <person name="Blok V."/>
            <person name="Cock P.J.A."/>
            <person name="Van den Akker S.E."/>
            <person name="Holroyd N."/>
            <person name="Hunt M."/>
            <person name="Mantelin S."/>
            <person name="Naghra H."/>
            <person name="Pain A."/>
            <person name="Palomares-Rius J.E."/>
            <person name="Zarowiecki M."/>
            <person name="Berriman M."/>
            <person name="Jones J.T."/>
            <person name="Urwin P.E."/>
        </authorList>
    </citation>
    <scope>NUCLEOTIDE SEQUENCE [LARGE SCALE GENOMIC DNA]</scope>
    <source>
        <strain evidence="1">Lindley</strain>
    </source>
</reference>
<dbReference type="Proteomes" id="UP000050741">
    <property type="component" value="Unassembled WGS sequence"/>
</dbReference>
<dbReference type="AlphaFoldDB" id="A0A183CIT7"/>
<name>A0A183CIT7_GLOPA</name>
<keyword evidence="1" id="KW-1185">Reference proteome</keyword>
<evidence type="ECO:0000313" key="2">
    <source>
        <dbReference type="WBParaSite" id="GPLIN_001279300"/>
    </source>
</evidence>
<reference evidence="2" key="2">
    <citation type="submission" date="2016-06" db="UniProtKB">
        <authorList>
            <consortium name="WormBaseParasite"/>
        </authorList>
    </citation>
    <scope>IDENTIFICATION</scope>
</reference>
<proteinExistence type="predicted"/>
<sequence length="161" mass="18312">MLTSYPSKTPLGSTFANPVQRIGKKASDHRYQRNHTATNNMAAWTWVLVLLFLQAAEVESEKEQSHDVETFGEIYELRQKLKQMEQTVMELKEFRAKFAVLGQQTRYARSLTEQGDSCAEKLSSCTERLGLWVELGRNITGRGERCNAGIIFAGRLLLQRA</sequence>